<evidence type="ECO:0000313" key="1">
    <source>
        <dbReference type="EMBL" id="ORY80057.1"/>
    </source>
</evidence>
<dbReference type="AlphaFoldDB" id="A0A1Y2F8V4"/>
<name>A0A1Y2F8V4_PROLT</name>
<protein>
    <submittedName>
        <fullName evidence="1">Uncharacterized protein</fullName>
    </submittedName>
</protein>
<dbReference type="RefSeq" id="XP_040724191.1">
    <property type="nucleotide sequence ID" value="XM_040872510.1"/>
</dbReference>
<accession>A0A1Y2F8V4</accession>
<dbReference type="EMBL" id="MCFI01000014">
    <property type="protein sequence ID" value="ORY80057.1"/>
    <property type="molecule type" value="Genomic_DNA"/>
</dbReference>
<dbReference type="GeneID" id="63789109"/>
<keyword evidence="2" id="KW-1185">Reference proteome</keyword>
<proteinExistence type="predicted"/>
<sequence length="203" mass="22519">MMGRTVVQQVERIHVEVVSEFAHRTFVQEIQSWGAWDENHRFKAAGDGGRVIMKEEEGKRAAVGIVDGGSLLNVSAEHGHRQCDVTFFQPVTGPANLLDFEVLGCLAGPAIRIKSSNCSYMSIKTVVVYQLGKSTGLGALALKFHSDQHATRPIRQTESHGGPLKHFHWRDHQADYLTAKTATLSLCRLPGLAYNCYFERSLL</sequence>
<organism evidence="1 2">
    <name type="scientific">Protomyces lactucae-debilis</name>
    <dbReference type="NCBI Taxonomy" id="2754530"/>
    <lineage>
        <taxon>Eukaryota</taxon>
        <taxon>Fungi</taxon>
        <taxon>Dikarya</taxon>
        <taxon>Ascomycota</taxon>
        <taxon>Taphrinomycotina</taxon>
        <taxon>Taphrinomycetes</taxon>
        <taxon>Taphrinales</taxon>
        <taxon>Protomycetaceae</taxon>
        <taxon>Protomyces</taxon>
    </lineage>
</organism>
<gene>
    <name evidence="1" type="ORF">BCR37DRAFT_85646</name>
</gene>
<evidence type="ECO:0000313" key="2">
    <source>
        <dbReference type="Proteomes" id="UP000193685"/>
    </source>
</evidence>
<comment type="caution">
    <text evidence="1">The sequence shown here is derived from an EMBL/GenBank/DDBJ whole genome shotgun (WGS) entry which is preliminary data.</text>
</comment>
<reference evidence="1 2" key="1">
    <citation type="submission" date="2016-07" db="EMBL/GenBank/DDBJ databases">
        <title>Pervasive Adenine N6-methylation of Active Genes in Fungi.</title>
        <authorList>
            <consortium name="DOE Joint Genome Institute"/>
            <person name="Mondo S.J."/>
            <person name="Dannebaum R.O."/>
            <person name="Kuo R.C."/>
            <person name="Labutti K."/>
            <person name="Haridas S."/>
            <person name="Kuo A."/>
            <person name="Salamov A."/>
            <person name="Ahrendt S.R."/>
            <person name="Lipzen A."/>
            <person name="Sullivan W."/>
            <person name="Andreopoulos W.B."/>
            <person name="Clum A."/>
            <person name="Lindquist E."/>
            <person name="Daum C."/>
            <person name="Ramamoorthy G.K."/>
            <person name="Gryganskyi A."/>
            <person name="Culley D."/>
            <person name="Magnuson J.K."/>
            <person name="James T.Y."/>
            <person name="O'Malley M.A."/>
            <person name="Stajich J.E."/>
            <person name="Spatafora J.W."/>
            <person name="Visel A."/>
            <person name="Grigoriev I.V."/>
        </authorList>
    </citation>
    <scope>NUCLEOTIDE SEQUENCE [LARGE SCALE GENOMIC DNA]</scope>
    <source>
        <strain evidence="1 2">12-1054</strain>
    </source>
</reference>
<dbReference type="Proteomes" id="UP000193685">
    <property type="component" value="Unassembled WGS sequence"/>
</dbReference>